<dbReference type="EMBL" id="JBHFEH010000007">
    <property type="protein sequence ID" value="KAL2056574.1"/>
    <property type="molecule type" value="Genomic_DNA"/>
</dbReference>
<evidence type="ECO:0000313" key="2">
    <source>
        <dbReference type="EMBL" id="KAL2056574.1"/>
    </source>
</evidence>
<dbReference type="Proteomes" id="UP001590951">
    <property type="component" value="Unassembled WGS sequence"/>
</dbReference>
<reference evidence="2 3" key="1">
    <citation type="submission" date="2024-09" db="EMBL/GenBank/DDBJ databases">
        <title>Rethinking Asexuality: The Enigmatic Case of Functional Sexual Genes in Lepraria (Stereocaulaceae).</title>
        <authorList>
            <person name="Doellman M."/>
            <person name="Sun Y."/>
            <person name="Barcenas-Pena A."/>
            <person name="Lumbsch H.T."/>
            <person name="Grewe F."/>
        </authorList>
    </citation>
    <scope>NUCLEOTIDE SEQUENCE [LARGE SCALE GENOMIC DNA]</scope>
    <source>
        <strain evidence="2 3">Grewe 0041</strain>
    </source>
</reference>
<organism evidence="2 3">
    <name type="scientific">Lepraria finkii</name>
    <dbReference type="NCBI Taxonomy" id="1340010"/>
    <lineage>
        <taxon>Eukaryota</taxon>
        <taxon>Fungi</taxon>
        <taxon>Dikarya</taxon>
        <taxon>Ascomycota</taxon>
        <taxon>Pezizomycotina</taxon>
        <taxon>Lecanoromycetes</taxon>
        <taxon>OSLEUM clade</taxon>
        <taxon>Lecanoromycetidae</taxon>
        <taxon>Lecanorales</taxon>
        <taxon>Lecanorineae</taxon>
        <taxon>Stereocaulaceae</taxon>
        <taxon>Lepraria</taxon>
    </lineage>
</organism>
<dbReference type="PANTHER" id="PTHR46411">
    <property type="entry name" value="FAMILY ATPASE, PUTATIVE-RELATED"/>
    <property type="match status" value="1"/>
</dbReference>
<comment type="caution">
    <text evidence="2">The sequence shown here is derived from an EMBL/GenBank/DDBJ whole genome shotgun (WGS) entry which is preliminary data.</text>
</comment>
<keyword evidence="3" id="KW-1185">Reference proteome</keyword>
<dbReference type="InterPro" id="IPR027417">
    <property type="entry name" value="P-loop_NTPase"/>
</dbReference>
<feature type="domain" description="AAA+ ATPase lid" evidence="1">
    <location>
        <begin position="66"/>
        <end position="126"/>
    </location>
</feature>
<sequence>MLKKPLYAVSVGELGTNMVDLESKLSQILDLAHKWHAVLLIDEADVFWNNGRFATSLATRLYGPLDIKAKKCIWKLFIDRVRALPDVNVANFTEDDFNRLSSFEVNGREIKNAVRTAQSIALNEDETLSMKHLLRVLFVSNVFANDLKGPGYAAALNAYM</sequence>
<dbReference type="PANTHER" id="PTHR46411:SF3">
    <property type="entry name" value="AAA+ ATPASE DOMAIN-CONTAINING PROTEIN"/>
    <property type="match status" value="1"/>
</dbReference>
<proteinExistence type="predicted"/>
<gene>
    <name evidence="2" type="ORF">ABVK25_002968</name>
</gene>
<name>A0ABR4BFI4_9LECA</name>
<dbReference type="InterPro" id="IPR056599">
    <property type="entry name" value="AAA_lid_fung"/>
</dbReference>
<accession>A0ABR4BFI4</accession>
<evidence type="ECO:0000259" key="1">
    <source>
        <dbReference type="Pfam" id="PF23232"/>
    </source>
</evidence>
<evidence type="ECO:0000313" key="3">
    <source>
        <dbReference type="Proteomes" id="UP001590951"/>
    </source>
</evidence>
<protein>
    <recommendedName>
        <fullName evidence="1">AAA+ ATPase lid domain-containing protein</fullName>
    </recommendedName>
</protein>
<dbReference type="SUPFAM" id="SSF52540">
    <property type="entry name" value="P-loop containing nucleoside triphosphate hydrolases"/>
    <property type="match status" value="1"/>
</dbReference>
<dbReference type="Pfam" id="PF23232">
    <property type="entry name" value="AAA_lid_13"/>
    <property type="match status" value="1"/>
</dbReference>